<dbReference type="InterPro" id="IPR039537">
    <property type="entry name" value="Retrotran_Ty1/copia-like"/>
</dbReference>
<evidence type="ECO:0000256" key="5">
    <source>
        <dbReference type="ARBA" id="ARBA00022759"/>
    </source>
</evidence>
<dbReference type="PROSITE" id="PS50994">
    <property type="entry name" value="INTEGRASE"/>
    <property type="match status" value="1"/>
</dbReference>
<evidence type="ECO:0000256" key="9">
    <source>
        <dbReference type="ARBA" id="ARBA00022908"/>
    </source>
</evidence>
<evidence type="ECO:0000256" key="10">
    <source>
        <dbReference type="ARBA" id="ARBA00022918"/>
    </source>
</evidence>
<evidence type="ECO:0000256" key="2">
    <source>
        <dbReference type="ARBA" id="ARBA00022695"/>
    </source>
</evidence>
<dbReference type="GO" id="GO:0016787">
    <property type="term" value="F:hydrolase activity"/>
    <property type="evidence" value="ECO:0007669"/>
    <property type="project" value="UniProtKB-KW"/>
</dbReference>
<keyword evidence="2" id="KW-0548">Nucleotidyltransferase</keyword>
<dbReference type="GO" id="GO:0046872">
    <property type="term" value="F:metal ion binding"/>
    <property type="evidence" value="ECO:0007669"/>
    <property type="project" value="UniProtKB-KW"/>
</dbReference>
<evidence type="ECO:0000256" key="1">
    <source>
        <dbReference type="ARBA" id="ARBA00022578"/>
    </source>
</evidence>
<evidence type="ECO:0000256" key="12">
    <source>
        <dbReference type="ARBA" id="ARBA00023172"/>
    </source>
</evidence>
<dbReference type="PANTHER" id="PTHR42648:SF11">
    <property type="entry name" value="TRANSPOSON TY4-P GAG-POL POLYPROTEIN"/>
    <property type="match status" value="1"/>
</dbReference>
<dbReference type="Pfam" id="PF25597">
    <property type="entry name" value="SH3_retrovirus"/>
    <property type="match status" value="1"/>
</dbReference>
<keyword evidence="12" id="KW-0233">DNA recombination</keyword>
<keyword evidence="3" id="KW-0540">Nuclease</keyword>
<dbReference type="EMBL" id="AVOT02007254">
    <property type="protein sequence ID" value="MBW0483493.1"/>
    <property type="molecule type" value="Genomic_DNA"/>
</dbReference>
<gene>
    <name evidence="17" type="ORF">O181_023208</name>
</gene>
<evidence type="ECO:0000259" key="16">
    <source>
        <dbReference type="PROSITE" id="PS50994"/>
    </source>
</evidence>
<evidence type="ECO:0000256" key="8">
    <source>
        <dbReference type="ARBA" id="ARBA00022884"/>
    </source>
</evidence>
<keyword evidence="10" id="KW-0695">RNA-directed DNA polymerase</keyword>
<keyword evidence="18" id="KW-1185">Reference proteome</keyword>
<keyword evidence="11" id="KW-0239">DNA-directed DNA polymerase</keyword>
<feature type="compositionally biased region" description="Low complexity" evidence="15">
    <location>
        <begin position="197"/>
        <end position="214"/>
    </location>
</feature>
<evidence type="ECO:0000256" key="6">
    <source>
        <dbReference type="ARBA" id="ARBA00022801"/>
    </source>
</evidence>
<dbReference type="GO" id="GO:0003964">
    <property type="term" value="F:RNA-directed DNA polymerase activity"/>
    <property type="evidence" value="ECO:0007669"/>
    <property type="project" value="UniProtKB-KW"/>
</dbReference>
<dbReference type="GO" id="GO:0004519">
    <property type="term" value="F:endonuclease activity"/>
    <property type="evidence" value="ECO:0007669"/>
    <property type="project" value="UniProtKB-KW"/>
</dbReference>
<keyword evidence="7" id="KW-0460">Magnesium</keyword>
<dbReference type="GO" id="GO:0005634">
    <property type="term" value="C:nucleus"/>
    <property type="evidence" value="ECO:0007669"/>
    <property type="project" value="UniProtKB-ARBA"/>
</dbReference>
<dbReference type="GO" id="GO:0003887">
    <property type="term" value="F:DNA-directed DNA polymerase activity"/>
    <property type="evidence" value="ECO:0007669"/>
    <property type="project" value="UniProtKB-KW"/>
</dbReference>
<evidence type="ECO:0000313" key="18">
    <source>
        <dbReference type="Proteomes" id="UP000765509"/>
    </source>
</evidence>
<keyword evidence="5" id="KW-0255">Endonuclease</keyword>
<dbReference type="GO" id="GO:0015074">
    <property type="term" value="P:DNA integration"/>
    <property type="evidence" value="ECO:0007669"/>
    <property type="project" value="UniProtKB-KW"/>
</dbReference>
<dbReference type="Gene3D" id="3.30.420.10">
    <property type="entry name" value="Ribonuclease H-like superfamily/Ribonuclease H"/>
    <property type="match status" value="1"/>
</dbReference>
<dbReference type="InterPro" id="IPR036397">
    <property type="entry name" value="RNaseH_sf"/>
</dbReference>
<reference evidence="17" key="1">
    <citation type="submission" date="2021-03" db="EMBL/GenBank/DDBJ databases">
        <title>Draft genome sequence of rust myrtle Austropuccinia psidii MF-1, a brazilian biotype.</title>
        <authorList>
            <person name="Quecine M.C."/>
            <person name="Pachon D.M.R."/>
            <person name="Bonatelli M.L."/>
            <person name="Correr F.H."/>
            <person name="Franceschini L.M."/>
            <person name="Leite T.F."/>
            <person name="Margarido G.R.A."/>
            <person name="Almeida C.A."/>
            <person name="Ferrarezi J.A."/>
            <person name="Labate C.A."/>
        </authorList>
    </citation>
    <scope>NUCLEOTIDE SEQUENCE</scope>
    <source>
        <strain evidence="17">MF-1</strain>
    </source>
</reference>
<dbReference type="AlphaFoldDB" id="A0A9Q3CIC9"/>
<dbReference type="PANTHER" id="PTHR42648">
    <property type="entry name" value="TRANSPOSASE, PUTATIVE-RELATED"/>
    <property type="match status" value="1"/>
</dbReference>
<dbReference type="InterPro" id="IPR012337">
    <property type="entry name" value="RNaseH-like_sf"/>
</dbReference>
<keyword evidence="4" id="KW-0479">Metal-binding</keyword>
<keyword evidence="6" id="KW-0378">Hydrolase</keyword>
<keyword evidence="1" id="KW-0815">Transposition</keyword>
<dbReference type="SUPFAM" id="SSF53098">
    <property type="entry name" value="Ribonuclease H-like"/>
    <property type="match status" value="1"/>
</dbReference>
<evidence type="ECO:0000256" key="11">
    <source>
        <dbReference type="ARBA" id="ARBA00022932"/>
    </source>
</evidence>
<evidence type="ECO:0000256" key="15">
    <source>
        <dbReference type="SAM" id="MobiDB-lite"/>
    </source>
</evidence>
<dbReference type="InterPro" id="IPR057670">
    <property type="entry name" value="SH3_retrovirus"/>
</dbReference>
<evidence type="ECO:0000256" key="3">
    <source>
        <dbReference type="ARBA" id="ARBA00022722"/>
    </source>
</evidence>
<proteinExistence type="predicted"/>
<evidence type="ECO:0000256" key="13">
    <source>
        <dbReference type="ARBA" id="ARBA00048173"/>
    </source>
</evidence>
<comment type="catalytic activity">
    <reaction evidence="13">
        <text>DNA(n) + a 2'-deoxyribonucleoside 5'-triphosphate = DNA(n+1) + diphosphate</text>
        <dbReference type="Rhea" id="RHEA:22508"/>
        <dbReference type="Rhea" id="RHEA-COMP:17339"/>
        <dbReference type="Rhea" id="RHEA-COMP:17340"/>
        <dbReference type="ChEBI" id="CHEBI:33019"/>
        <dbReference type="ChEBI" id="CHEBI:61560"/>
        <dbReference type="ChEBI" id="CHEBI:173112"/>
        <dbReference type="EC" id="2.7.7.49"/>
    </reaction>
</comment>
<comment type="catalytic activity">
    <reaction evidence="14">
        <text>DNA(n) + a 2'-deoxyribonucleoside 5'-triphosphate = DNA(n+1) + diphosphate</text>
        <dbReference type="Rhea" id="RHEA:22508"/>
        <dbReference type="Rhea" id="RHEA-COMP:17339"/>
        <dbReference type="Rhea" id="RHEA-COMP:17340"/>
        <dbReference type="ChEBI" id="CHEBI:33019"/>
        <dbReference type="ChEBI" id="CHEBI:61560"/>
        <dbReference type="ChEBI" id="CHEBI:173112"/>
        <dbReference type="EC" id="2.7.7.7"/>
    </reaction>
</comment>
<evidence type="ECO:0000256" key="4">
    <source>
        <dbReference type="ARBA" id="ARBA00022723"/>
    </source>
</evidence>
<feature type="region of interest" description="Disordered" evidence="15">
    <location>
        <begin position="196"/>
        <end position="223"/>
    </location>
</feature>
<keyword evidence="8" id="KW-0694">RNA-binding</keyword>
<dbReference type="GO" id="GO:0032196">
    <property type="term" value="P:transposition"/>
    <property type="evidence" value="ECO:0007669"/>
    <property type="project" value="UniProtKB-KW"/>
</dbReference>
<dbReference type="InterPro" id="IPR001584">
    <property type="entry name" value="Integrase_cat-core"/>
</dbReference>
<keyword evidence="11" id="KW-0808">Transferase</keyword>
<comment type="caution">
    <text evidence="17">The sequence shown here is derived from an EMBL/GenBank/DDBJ whole genome shotgun (WGS) entry which is preliminary data.</text>
</comment>
<evidence type="ECO:0000256" key="14">
    <source>
        <dbReference type="ARBA" id="ARBA00049244"/>
    </source>
</evidence>
<keyword evidence="9" id="KW-0229">DNA integration</keyword>
<organism evidence="17 18">
    <name type="scientific">Austropuccinia psidii MF-1</name>
    <dbReference type="NCBI Taxonomy" id="1389203"/>
    <lineage>
        <taxon>Eukaryota</taxon>
        <taxon>Fungi</taxon>
        <taxon>Dikarya</taxon>
        <taxon>Basidiomycota</taxon>
        <taxon>Pucciniomycotina</taxon>
        <taxon>Pucciniomycetes</taxon>
        <taxon>Pucciniales</taxon>
        <taxon>Sphaerophragmiaceae</taxon>
        <taxon>Austropuccinia</taxon>
    </lineage>
</organism>
<feature type="domain" description="Integrase catalytic" evidence="16">
    <location>
        <begin position="1"/>
        <end position="107"/>
    </location>
</feature>
<dbReference type="Proteomes" id="UP000765509">
    <property type="component" value="Unassembled WGS sequence"/>
</dbReference>
<evidence type="ECO:0000313" key="17">
    <source>
        <dbReference type="EMBL" id="MBW0483493.1"/>
    </source>
</evidence>
<name>A0A9Q3CIC9_9BASI</name>
<protein>
    <recommendedName>
        <fullName evidence="16">Integrase catalytic domain-containing protein</fullName>
    </recommendedName>
</protein>
<sequence length="369" mass="41684">MENHHDRKINKLVSDRGSEFLNQKFENLTTECGFVHIFSPPETPEHNGFAKKANQMVLEKACCLLNHSNLPNQYWEEAVKTAVFLSNLSPTPLRGNKSPYFLWTNSSVKLTKLSTFGCQAVIHSLKRQRDSKLAPPGQEGVLLGLENGNEVYQILRLSDLKVAVTRNVTFNKKIFPTIVEGKRSLPWSLKDEHTDKSASLLAEPSENSSSANSETMENQCSDCTDVPFEESSIESVPALNSPILPTIDNHPINCEDFPNQHHSGNNNRIPCLKVIGPHHPTLITSKVDSIDILPYSRRAKALITTSTIIPITYWLALQCEDKNKWTNAMKKELLSMNKLKVWDTVDLRSDYKLVGTTWVFELKKDHLHL</sequence>
<dbReference type="GO" id="GO:0003723">
    <property type="term" value="F:RNA binding"/>
    <property type="evidence" value="ECO:0007669"/>
    <property type="project" value="UniProtKB-KW"/>
</dbReference>
<accession>A0A9Q3CIC9</accession>
<dbReference type="GO" id="GO:0006310">
    <property type="term" value="P:DNA recombination"/>
    <property type="evidence" value="ECO:0007669"/>
    <property type="project" value="UniProtKB-KW"/>
</dbReference>
<evidence type="ECO:0000256" key="7">
    <source>
        <dbReference type="ARBA" id="ARBA00022842"/>
    </source>
</evidence>